<keyword evidence="2" id="KW-1185">Reference proteome</keyword>
<proteinExistence type="predicted"/>
<dbReference type="OrthoDB" id="7697103at2759"/>
<gene>
    <name evidence="1" type="ORF">EVAR_16394_1</name>
</gene>
<name>A0A4C1VT59_EUMVA</name>
<comment type="caution">
    <text evidence="1">The sequence shown here is derived from an EMBL/GenBank/DDBJ whole genome shotgun (WGS) entry which is preliminary data.</text>
</comment>
<dbReference type="EMBL" id="BGZK01000415">
    <property type="protein sequence ID" value="GBP42298.1"/>
    <property type="molecule type" value="Genomic_DNA"/>
</dbReference>
<organism evidence="1 2">
    <name type="scientific">Eumeta variegata</name>
    <name type="common">Bagworm moth</name>
    <name type="synonym">Eumeta japonica</name>
    <dbReference type="NCBI Taxonomy" id="151549"/>
    <lineage>
        <taxon>Eukaryota</taxon>
        <taxon>Metazoa</taxon>
        <taxon>Ecdysozoa</taxon>
        <taxon>Arthropoda</taxon>
        <taxon>Hexapoda</taxon>
        <taxon>Insecta</taxon>
        <taxon>Pterygota</taxon>
        <taxon>Neoptera</taxon>
        <taxon>Endopterygota</taxon>
        <taxon>Lepidoptera</taxon>
        <taxon>Glossata</taxon>
        <taxon>Ditrysia</taxon>
        <taxon>Tineoidea</taxon>
        <taxon>Psychidae</taxon>
        <taxon>Oiketicinae</taxon>
        <taxon>Eumeta</taxon>
    </lineage>
</organism>
<evidence type="ECO:0000313" key="2">
    <source>
        <dbReference type="Proteomes" id="UP000299102"/>
    </source>
</evidence>
<sequence>MKDGKAAGYDRVSSDMLRGGGVRVTNLLHRFLINAEKAVGYLINGAKPSLYPTIKKRLEVNLHKLSFRNLFSSAPSLLHQISLSFVRYRISTQETGNVLLNALESRVSLGSGHYL</sequence>
<accession>A0A4C1VT59</accession>
<reference evidence="1 2" key="1">
    <citation type="journal article" date="2019" name="Commun. Biol.">
        <title>The bagworm genome reveals a unique fibroin gene that provides high tensile strength.</title>
        <authorList>
            <person name="Kono N."/>
            <person name="Nakamura H."/>
            <person name="Ohtoshi R."/>
            <person name="Tomita M."/>
            <person name="Numata K."/>
            <person name="Arakawa K."/>
        </authorList>
    </citation>
    <scope>NUCLEOTIDE SEQUENCE [LARGE SCALE GENOMIC DNA]</scope>
</reference>
<dbReference type="Proteomes" id="UP000299102">
    <property type="component" value="Unassembled WGS sequence"/>
</dbReference>
<protein>
    <submittedName>
        <fullName evidence="1">Uncharacterized protein</fullName>
    </submittedName>
</protein>
<evidence type="ECO:0000313" key="1">
    <source>
        <dbReference type="EMBL" id="GBP42298.1"/>
    </source>
</evidence>
<dbReference type="AlphaFoldDB" id="A0A4C1VT59"/>